<accession>A0AAW2G4V0</accession>
<name>A0AAW2G4V0_9HYME</name>
<dbReference type="Proteomes" id="UP001430953">
    <property type="component" value="Unassembled WGS sequence"/>
</dbReference>
<evidence type="ECO:0000313" key="1">
    <source>
        <dbReference type="EMBL" id="KAL0122615.1"/>
    </source>
</evidence>
<evidence type="ECO:0000313" key="2">
    <source>
        <dbReference type="Proteomes" id="UP001430953"/>
    </source>
</evidence>
<protein>
    <submittedName>
        <fullName evidence="1">Uncharacterized protein</fullName>
    </submittedName>
</protein>
<dbReference type="AlphaFoldDB" id="A0AAW2G4V0"/>
<keyword evidence="2" id="KW-1185">Reference proteome</keyword>
<gene>
    <name evidence="1" type="ORF">PUN28_007372</name>
</gene>
<dbReference type="EMBL" id="JADYXP020000006">
    <property type="protein sequence ID" value="KAL0122615.1"/>
    <property type="molecule type" value="Genomic_DNA"/>
</dbReference>
<organism evidence="1 2">
    <name type="scientific">Cardiocondyla obscurior</name>
    <dbReference type="NCBI Taxonomy" id="286306"/>
    <lineage>
        <taxon>Eukaryota</taxon>
        <taxon>Metazoa</taxon>
        <taxon>Ecdysozoa</taxon>
        <taxon>Arthropoda</taxon>
        <taxon>Hexapoda</taxon>
        <taxon>Insecta</taxon>
        <taxon>Pterygota</taxon>
        <taxon>Neoptera</taxon>
        <taxon>Endopterygota</taxon>
        <taxon>Hymenoptera</taxon>
        <taxon>Apocrita</taxon>
        <taxon>Aculeata</taxon>
        <taxon>Formicoidea</taxon>
        <taxon>Formicidae</taxon>
        <taxon>Myrmicinae</taxon>
        <taxon>Cardiocondyla</taxon>
    </lineage>
</organism>
<sequence>MIGRQPSSSSSSSFSSSSFSSSLSKTIEIQSGWHAWKLEEPPTSGCFYPEGARERVSFNRRNLFLTILLARF</sequence>
<reference evidence="1 2" key="1">
    <citation type="submission" date="2023-03" db="EMBL/GenBank/DDBJ databases">
        <title>High recombination rates correlate with genetic variation in Cardiocondyla obscurior ants.</title>
        <authorList>
            <person name="Errbii M."/>
        </authorList>
    </citation>
    <scope>NUCLEOTIDE SEQUENCE [LARGE SCALE GENOMIC DNA]</scope>
    <source>
        <strain evidence="1">Alpha-2009</strain>
        <tissue evidence="1">Whole body</tissue>
    </source>
</reference>
<proteinExistence type="predicted"/>
<comment type="caution">
    <text evidence="1">The sequence shown here is derived from an EMBL/GenBank/DDBJ whole genome shotgun (WGS) entry which is preliminary data.</text>
</comment>